<dbReference type="SUPFAM" id="SSF144232">
    <property type="entry name" value="HIT/MYND zinc finger-like"/>
    <property type="match status" value="1"/>
</dbReference>
<evidence type="ECO:0000313" key="7">
    <source>
        <dbReference type="EMBL" id="ETO21605.1"/>
    </source>
</evidence>
<feature type="domain" description="MYND-type" evidence="6">
    <location>
        <begin position="121"/>
        <end position="163"/>
    </location>
</feature>
<evidence type="ECO:0000259" key="6">
    <source>
        <dbReference type="PROSITE" id="PS50865"/>
    </source>
</evidence>
<keyword evidence="3" id="KW-0862">Zinc</keyword>
<keyword evidence="2 4" id="KW-0863">Zinc-finger</keyword>
<evidence type="ECO:0000313" key="8">
    <source>
        <dbReference type="Proteomes" id="UP000023152"/>
    </source>
</evidence>
<dbReference type="PROSITE" id="PS01360">
    <property type="entry name" value="ZF_MYND_1"/>
    <property type="match status" value="1"/>
</dbReference>
<organism evidence="7 8">
    <name type="scientific">Reticulomyxa filosa</name>
    <dbReference type="NCBI Taxonomy" id="46433"/>
    <lineage>
        <taxon>Eukaryota</taxon>
        <taxon>Sar</taxon>
        <taxon>Rhizaria</taxon>
        <taxon>Retaria</taxon>
        <taxon>Foraminifera</taxon>
        <taxon>Monothalamids</taxon>
        <taxon>Reticulomyxidae</taxon>
        <taxon>Reticulomyxa</taxon>
    </lineage>
</organism>
<evidence type="ECO:0000256" key="4">
    <source>
        <dbReference type="PROSITE-ProRule" id="PRU00134"/>
    </source>
</evidence>
<dbReference type="EMBL" id="ASPP01011459">
    <property type="protein sequence ID" value="ETO21605.1"/>
    <property type="molecule type" value="Genomic_DNA"/>
</dbReference>
<dbReference type="Pfam" id="PF01753">
    <property type="entry name" value="zf-MYND"/>
    <property type="match status" value="1"/>
</dbReference>
<dbReference type="Gene3D" id="6.10.140.2220">
    <property type="match status" value="1"/>
</dbReference>
<keyword evidence="1" id="KW-0479">Metal-binding</keyword>
<dbReference type="Proteomes" id="UP000023152">
    <property type="component" value="Unassembled WGS sequence"/>
</dbReference>
<comment type="caution">
    <text evidence="7">The sequence shown here is derived from an EMBL/GenBank/DDBJ whole genome shotgun (WGS) entry which is preliminary data.</text>
</comment>
<feature type="region of interest" description="Disordered" evidence="5">
    <location>
        <begin position="66"/>
        <end position="94"/>
    </location>
</feature>
<accession>X6N5P5</accession>
<dbReference type="GO" id="GO:0008270">
    <property type="term" value="F:zinc ion binding"/>
    <property type="evidence" value="ECO:0007669"/>
    <property type="project" value="UniProtKB-KW"/>
</dbReference>
<proteinExistence type="predicted"/>
<gene>
    <name evidence="7" type="ORF">RFI_15599</name>
</gene>
<dbReference type="InterPro" id="IPR002893">
    <property type="entry name" value="Znf_MYND"/>
</dbReference>
<dbReference type="PROSITE" id="PS50865">
    <property type="entry name" value="ZF_MYND_2"/>
    <property type="match status" value="1"/>
</dbReference>
<name>X6N5P5_RETFI</name>
<evidence type="ECO:0000256" key="3">
    <source>
        <dbReference type="ARBA" id="ARBA00022833"/>
    </source>
</evidence>
<evidence type="ECO:0000256" key="1">
    <source>
        <dbReference type="ARBA" id="ARBA00022723"/>
    </source>
</evidence>
<reference evidence="7 8" key="1">
    <citation type="journal article" date="2013" name="Curr. Biol.">
        <title>The Genome of the Foraminiferan Reticulomyxa filosa.</title>
        <authorList>
            <person name="Glockner G."/>
            <person name="Hulsmann N."/>
            <person name="Schleicher M."/>
            <person name="Noegel A.A."/>
            <person name="Eichinger L."/>
            <person name="Gallinger C."/>
            <person name="Pawlowski J."/>
            <person name="Sierra R."/>
            <person name="Euteneuer U."/>
            <person name="Pillet L."/>
            <person name="Moustafa A."/>
            <person name="Platzer M."/>
            <person name="Groth M."/>
            <person name="Szafranski K."/>
            <person name="Schliwa M."/>
        </authorList>
    </citation>
    <scope>NUCLEOTIDE SEQUENCE [LARGE SCALE GENOMIC DNA]</scope>
</reference>
<sequence length="206" mass="22500">MNCRTGSEKSSEGGMDNKGTYITDSKNLCGKYLGVGWREQTSSFHSEYPTHHHRVNATNSTMQQSMDAVEGSNNNNNNNNNNSSNGNSNNSNAAIGRAMKNEPAAVTVPSAVASHVQMAQCANCLILEWEQTNFRTCAQCKEAQYCSKDCQRMHWKLAHRGECKSNEPNEKTTSSINTTLNANTNATATANVLAKNIRTGVFQPTT</sequence>
<evidence type="ECO:0000256" key="5">
    <source>
        <dbReference type="SAM" id="MobiDB-lite"/>
    </source>
</evidence>
<evidence type="ECO:0000256" key="2">
    <source>
        <dbReference type="ARBA" id="ARBA00022771"/>
    </source>
</evidence>
<feature type="compositionally biased region" description="Low complexity" evidence="5">
    <location>
        <begin position="71"/>
        <end position="92"/>
    </location>
</feature>
<dbReference type="OrthoDB" id="549788at2759"/>
<keyword evidence="8" id="KW-1185">Reference proteome</keyword>
<dbReference type="AlphaFoldDB" id="X6N5P5"/>
<protein>
    <recommendedName>
        <fullName evidence="6">MYND-type domain-containing protein</fullName>
    </recommendedName>
</protein>
<feature type="region of interest" description="Disordered" evidence="5">
    <location>
        <begin position="1"/>
        <end position="20"/>
    </location>
</feature>
<feature type="compositionally biased region" description="Basic and acidic residues" evidence="5">
    <location>
        <begin position="1"/>
        <end position="11"/>
    </location>
</feature>